<comment type="caution">
    <text evidence="2">The sequence shown here is derived from an EMBL/GenBank/DDBJ whole genome shotgun (WGS) entry which is preliminary data.</text>
</comment>
<dbReference type="InterPro" id="IPR026893">
    <property type="entry name" value="Tyr/Ser_Pase_IphP-type"/>
</dbReference>
<dbReference type="EMBL" id="NTKD01000007">
    <property type="protein sequence ID" value="PDH40968.1"/>
    <property type="molecule type" value="Genomic_DNA"/>
</dbReference>
<dbReference type="Proteomes" id="UP000219327">
    <property type="component" value="Unassembled WGS sequence"/>
</dbReference>
<sequence>MQVTFLGVEGSINLRDFGGYRAFDGAEIRRGCLFRSGAMVNLTANGLAQFKMLDITTICDLRREEEVSMSPTPAVLDPHRHHIPISTASTMALRASLRDKKQNAEHRAVHMRAMTEELARHHHDEYRRLFECLLGTKGGFLLHCSAGKDRTGFGVAMILLALGVPRQVVVQDYLLTNKAECLRGFMVDRMGSTLDTESLEVLMGVRADYLDGALNVVEEDFGSVEDYLDSIGVTPNKRSALKARYLAG</sequence>
<dbReference type="InterPro" id="IPR016130">
    <property type="entry name" value="Tyr_Pase_AS"/>
</dbReference>
<dbReference type="PANTHER" id="PTHR31126">
    <property type="entry name" value="TYROSINE-PROTEIN PHOSPHATASE"/>
    <property type="match status" value="1"/>
</dbReference>
<dbReference type="Pfam" id="PF13350">
    <property type="entry name" value="Y_phosphatase3"/>
    <property type="match status" value="1"/>
</dbReference>
<dbReference type="Gene3D" id="3.90.190.10">
    <property type="entry name" value="Protein tyrosine phosphatase superfamily"/>
    <property type="match status" value="1"/>
</dbReference>
<reference evidence="2 3" key="1">
    <citation type="submission" date="2017-08" db="EMBL/GenBank/DDBJ databases">
        <title>Fine stratification of microbial communities through a metagenomic profile of the photic zone.</title>
        <authorList>
            <person name="Haro-Moreno J.M."/>
            <person name="Lopez-Perez M."/>
            <person name="De La Torre J."/>
            <person name="Picazo A."/>
            <person name="Camacho A."/>
            <person name="Rodriguez-Valera F."/>
        </authorList>
    </citation>
    <scope>NUCLEOTIDE SEQUENCE [LARGE SCALE GENOMIC DNA]</scope>
    <source>
        <strain evidence="2">MED-G24</strain>
    </source>
</reference>
<proteinExistence type="inferred from homology"/>
<comment type="similarity">
    <text evidence="1">Belongs to the protein-tyrosine phosphatase family.</text>
</comment>
<accession>A0A2A5WXG0</accession>
<evidence type="ECO:0000313" key="2">
    <source>
        <dbReference type="EMBL" id="PDH40968.1"/>
    </source>
</evidence>
<dbReference type="GO" id="GO:0004721">
    <property type="term" value="F:phosphoprotein phosphatase activity"/>
    <property type="evidence" value="ECO:0007669"/>
    <property type="project" value="InterPro"/>
</dbReference>
<evidence type="ECO:0000313" key="3">
    <source>
        <dbReference type="Proteomes" id="UP000219327"/>
    </source>
</evidence>
<dbReference type="PANTHER" id="PTHR31126:SF1">
    <property type="entry name" value="TYROSINE SPECIFIC PROTEIN PHOSPHATASES DOMAIN-CONTAINING PROTEIN"/>
    <property type="match status" value="1"/>
</dbReference>
<dbReference type="InterPro" id="IPR029021">
    <property type="entry name" value="Prot-tyrosine_phosphatase-like"/>
</dbReference>
<organism evidence="2 3">
    <name type="scientific">OM182 bacterium MED-G24</name>
    <dbReference type="NCBI Taxonomy" id="1986255"/>
    <lineage>
        <taxon>Bacteria</taxon>
        <taxon>Pseudomonadati</taxon>
        <taxon>Pseudomonadota</taxon>
        <taxon>Gammaproteobacteria</taxon>
        <taxon>OMG group</taxon>
        <taxon>OM182 clade</taxon>
    </lineage>
</organism>
<dbReference type="AlphaFoldDB" id="A0A2A5WXG0"/>
<protein>
    <submittedName>
        <fullName evidence="2">Protein tyrosine phosphatase</fullName>
    </submittedName>
</protein>
<evidence type="ECO:0000256" key="1">
    <source>
        <dbReference type="ARBA" id="ARBA00009580"/>
    </source>
</evidence>
<name>A0A2A5WXG0_9GAMM</name>
<dbReference type="SUPFAM" id="SSF52799">
    <property type="entry name" value="(Phosphotyrosine protein) phosphatases II"/>
    <property type="match status" value="1"/>
</dbReference>
<dbReference type="PROSITE" id="PS00383">
    <property type="entry name" value="TYR_PHOSPHATASE_1"/>
    <property type="match status" value="1"/>
</dbReference>
<gene>
    <name evidence="2" type="ORF">CNE99_02495</name>
</gene>